<keyword evidence="9 18" id="KW-0418">Kinase</keyword>
<evidence type="ECO:0000259" key="17">
    <source>
        <dbReference type="PROSITE" id="PS50885"/>
    </source>
</evidence>
<protein>
    <recommendedName>
        <fullName evidence="3">histidine kinase</fullName>
        <ecNumber evidence="3">2.7.13.3</ecNumber>
    </recommendedName>
</protein>
<dbReference type="Pfam" id="PF02518">
    <property type="entry name" value="HATPase_c"/>
    <property type="match status" value="1"/>
</dbReference>
<dbReference type="CDD" id="cd06225">
    <property type="entry name" value="HAMP"/>
    <property type="match status" value="1"/>
</dbReference>
<organism evidence="18 19">
    <name type="scientific">Metabacillus litoralis</name>
    <dbReference type="NCBI Taxonomy" id="152268"/>
    <lineage>
        <taxon>Bacteria</taxon>
        <taxon>Bacillati</taxon>
        <taxon>Bacillota</taxon>
        <taxon>Bacilli</taxon>
        <taxon>Bacillales</taxon>
        <taxon>Bacillaceae</taxon>
        <taxon>Metabacillus</taxon>
    </lineage>
</organism>
<dbReference type="InterPro" id="IPR050398">
    <property type="entry name" value="HssS/ArlS-like"/>
</dbReference>
<feature type="coiled-coil region" evidence="14">
    <location>
        <begin position="224"/>
        <end position="251"/>
    </location>
</feature>
<name>A0A5C6W4C5_9BACI</name>
<evidence type="ECO:0000256" key="6">
    <source>
        <dbReference type="ARBA" id="ARBA00022679"/>
    </source>
</evidence>
<dbReference type="EC" id="2.7.13.3" evidence="3"/>
<dbReference type="SMART" id="SM00304">
    <property type="entry name" value="HAMP"/>
    <property type="match status" value="1"/>
</dbReference>
<keyword evidence="11 15" id="KW-1133">Transmembrane helix</keyword>
<dbReference type="SMART" id="SM00387">
    <property type="entry name" value="HATPase_c"/>
    <property type="match status" value="1"/>
</dbReference>
<keyword evidence="5" id="KW-0597">Phosphoprotein</keyword>
<dbReference type="AlphaFoldDB" id="A0A5C6W4C5"/>
<dbReference type="FunFam" id="3.30.565.10:FF:000006">
    <property type="entry name" value="Sensor histidine kinase WalK"/>
    <property type="match status" value="1"/>
</dbReference>
<keyword evidence="4" id="KW-1003">Cell membrane</keyword>
<dbReference type="SUPFAM" id="SSF47384">
    <property type="entry name" value="Homodimeric domain of signal transducing histidine kinase"/>
    <property type="match status" value="1"/>
</dbReference>
<evidence type="ECO:0000256" key="3">
    <source>
        <dbReference type="ARBA" id="ARBA00012438"/>
    </source>
</evidence>
<evidence type="ECO:0000256" key="4">
    <source>
        <dbReference type="ARBA" id="ARBA00022475"/>
    </source>
</evidence>
<keyword evidence="10" id="KW-0067">ATP-binding</keyword>
<dbReference type="PRINTS" id="PR00344">
    <property type="entry name" value="BCTRLSENSOR"/>
</dbReference>
<dbReference type="SUPFAM" id="SSF55874">
    <property type="entry name" value="ATPase domain of HSP90 chaperone/DNA topoisomerase II/histidine kinase"/>
    <property type="match status" value="1"/>
</dbReference>
<dbReference type="Gene3D" id="3.30.565.10">
    <property type="entry name" value="Histidine kinase-like ATPase, C-terminal domain"/>
    <property type="match status" value="1"/>
</dbReference>
<comment type="caution">
    <text evidence="18">The sequence shown here is derived from an EMBL/GenBank/DDBJ whole genome shotgun (WGS) entry which is preliminary data.</text>
</comment>
<keyword evidence="14" id="KW-0175">Coiled coil</keyword>
<keyword evidence="12" id="KW-0902">Two-component regulatory system</keyword>
<dbReference type="InterPro" id="IPR003594">
    <property type="entry name" value="HATPase_dom"/>
</dbReference>
<dbReference type="GO" id="GO:0000155">
    <property type="term" value="F:phosphorelay sensor kinase activity"/>
    <property type="evidence" value="ECO:0007669"/>
    <property type="project" value="InterPro"/>
</dbReference>
<evidence type="ECO:0000313" key="18">
    <source>
        <dbReference type="EMBL" id="TXC91390.1"/>
    </source>
</evidence>
<evidence type="ECO:0000256" key="14">
    <source>
        <dbReference type="SAM" id="Coils"/>
    </source>
</evidence>
<dbReference type="GO" id="GO:0005524">
    <property type="term" value="F:ATP binding"/>
    <property type="evidence" value="ECO:0007669"/>
    <property type="project" value="UniProtKB-KW"/>
</dbReference>
<evidence type="ECO:0000256" key="9">
    <source>
        <dbReference type="ARBA" id="ARBA00022777"/>
    </source>
</evidence>
<dbReference type="SMART" id="SM00388">
    <property type="entry name" value="HisKA"/>
    <property type="match status" value="1"/>
</dbReference>
<evidence type="ECO:0000256" key="13">
    <source>
        <dbReference type="ARBA" id="ARBA00023136"/>
    </source>
</evidence>
<dbReference type="PANTHER" id="PTHR45528">
    <property type="entry name" value="SENSOR HISTIDINE KINASE CPXA"/>
    <property type="match status" value="1"/>
</dbReference>
<keyword evidence="6" id="KW-0808">Transferase</keyword>
<keyword evidence="19" id="KW-1185">Reference proteome</keyword>
<comment type="subcellular location">
    <subcellularLocation>
        <location evidence="2">Cell membrane</location>
        <topology evidence="2">Multi-pass membrane protein</topology>
    </subcellularLocation>
</comment>
<accession>A0A5C6W4C5</accession>
<feature type="transmembrane region" description="Helical" evidence="15">
    <location>
        <begin position="12"/>
        <end position="32"/>
    </location>
</feature>
<dbReference type="Gene3D" id="6.10.340.10">
    <property type="match status" value="1"/>
</dbReference>
<keyword evidence="7 15" id="KW-0812">Transmembrane</keyword>
<keyword evidence="8" id="KW-0547">Nucleotide-binding</keyword>
<dbReference type="Proteomes" id="UP000321363">
    <property type="component" value="Unassembled WGS sequence"/>
</dbReference>
<dbReference type="InterPro" id="IPR036890">
    <property type="entry name" value="HATPase_C_sf"/>
</dbReference>
<evidence type="ECO:0000256" key="11">
    <source>
        <dbReference type="ARBA" id="ARBA00022989"/>
    </source>
</evidence>
<feature type="transmembrane region" description="Helical" evidence="15">
    <location>
        <begin position="163"/>
        <end position="182"/>
    </location>
</feature>
<dbReference type="EMBL" id="VOQF01000005">
    <property type="protein sequence ID" value="TXC91390.1"/>
    <property type="molecule type" value="Genomic_DNA"/>
</dbReference>
<dbReference type="InterPro" id="IPR036097">
    <property type="entry name" value="HisK_dim/P_sf"/>
</dbReference>
<dbReference type="InterPro" id="IPR004358">
    <property type="entry name" value="Sig_transdc_His_kin-like_C"/>
</dbReference>
<evidence type="ECO:0000256" key="1">
    <source>
        <dbReference type="ARBA" id="ARBA00000085"/>
    </source>
</evidence>
<feature type="domain" description="HAMP" evidence="17">
    <location>
        <begin position="184"/>
        <end position="236"/>
    </location>
</feature>
<evidence type="ECO:0000313" key="19">
    <source>
        <dbReference type="Proteomes" id="UP000321363"/>
    </source>
</evidence>
<dbReference type="InterPro" id="IPR003660">
    <property type="entry name" value="HAMP_dom"/>
</dbReference>
<evidence type="ECO:0000256" key="12">
    <source>
        <dbReference type="ARBA" id="ARBA00023012"/>
    </source>
</evidence>
<reference evidence="18 19" key="1">
    <citation type="journal article" date="2005" name="Int. J. Syst. Evol. Microbiol.">
        <title>Bacillus litoralis sp. nov., isolated from a tidal flat of the Yellow Sea in Korea.</title>
        <authorList>
            <person name="Yoon J.H."/>
            <person name="Oh T.K."/>
        </authorList>
    </citation>
    <scope>NUCLEOTIDE SEQUENCE [LARGE SCALE GENOMIC DNA]</scope>
    <source>
        <strain evidence="18 19">SW-211</strain>
    </source>
</reference>
<evidence type="ECO:0000256" key="2">
    <source>
        <dbReference type="ARBA" id="ARBA00004651"/>
    </source>
</evidence>
<dbReference type="OrthoDB" id="3436at2"/>
<keyword evidence="13 15" id="KW-0472">Membrane</keyword>
<evidence type="ECO:0000259" key="16">
    <source>
        <dbReference type="PROSITE" id="PS50109"/>
    </source>
</evidence>
<dbReference type="PANTHER" id="PTHR45528:SF1">
    <property type="entry name" value="SENSOR HISTIDINE KINASE CPXA"/>
    <property type="match status" value="1"/>
</dbReference>
<dbReference type="SUPFAM" id="SSF158472">
    <property type="entry name" value="HAMP domain-like"/>
    <property type="match status" value="1"/>
</dbReference>
<dbReference type="InterPro" id="IPR003661">
    <property type="entry name" value="HisK_dim/P_dom"/>
</dbReference>
<dbReference type="Pfam" id="PF00512">
    <property type="entry name" value="HisKA"/>
    <property type="match status" value="1"/>
</dbReference>
<gene>
    <name evidence="18" type="ORF">FS935_10395</name>
</gene>
<dbReference type="InterPro" id="IPR005467">
    <property type="entry name" value="His_kinase_dom"/>
</dbReference>
<comment type="catalytic activity">
    <reaction evidence="1">
        <text>ATP + protein L-histidine = ADP + protein N-phospho-L-histidine.</text>
        <dbReference type="EC" id="2.7.13.3"/>
    </reaction>
</comment>
<evidence type="ECO:0000256" key="8">
    <source>
        <dbReference type="ARBA" id="ARBA00022741"/>
    </source>
</evidence>
<evidence type="ECO:0000256" key="15">
    <source>
        <dbReference type="SAM" id="Phobius"/>
    </source>
</evidence>
<evidence type="ECO:0000256" key="5">
    <source>
        <dbReference type="ARBA" id="ARBA00022553"/>
    </source>
</evidence>
<dbReference type="GO" id="GO:0005886">
    <property type="term" value="C:plasma membrane"/>
    <property type="evidence" value="ECO:0007669"/>
    <property type="project" value="UniProtKB-SubCell"/>
</dbReference>
<evidence type="ECO:0000256" key="10">
    <source>
        <dbReference type="ARBA" id="ARBA00022840"/>
    </source>
</evidence>
<evidence type="ECO:0000256" key="7">
    <source>
        <dbReference type="ARBA" id="ARBA00022692"/>
    </source>
</evidence>
<dbReference type="CDD" id="cd00082">
    <property type="entry name" value="HisKA"/>
    <property type="match status" value="1"/>
</dbReference>
<dbReference type="FunFam" id="1.10.287.130:FF:000001">
    <property type="entry name" value="Two-component sensor histidine kinase"/>
    <property type="match status" value="1"/>
</dbReference>
<dbReference type="Gene3D" id="1.10.287.130">
    <property type="match status" value="1"/>
</dbReference>
<proteinExistence type="predicted"/>
<sequence length="465" mass="53720">MRIKYIYQQFLSHISVLIVAFVILSFLFAHYVENVVYQNKVDELTKYGETILTDFEQVGQNHVLVQYKRVLDGQNIYFSIFDQHGRIVFPISNSSPQTSITEEDWNKLSNGEKVVTKHNVKWADQEVSLVAIPYIAREGLIGGILLISPISGSREMITEVNQYILYTVFIALSISFLLSWILSKIHVNRIKKIRSATSKIAKGDYNAHIATADFDEIDEMANDFNKMVDQLKLSNEEIESLEMRRRRFMADVSHELRTPLTTISGVIEGLRHNMIKDEEREKGIKLVSDETKRLIRLVNENLDYERIRSNQIKLVKEEIQLKEVLEVIKDHLLYQAETKNVDLLIEAERNCSVFADYDRLIQILMNITKNSLQFTQKGCVWLRGRQAQQHTIIEIEDTGIGMNQEEIESIWNRFYKADLSRSSNQFGEFGLGLSIVKRLVELHDGEISVESKKNQGTKFIIVLPS</sequence>
<feature type="domain" description="Histidine kinase" evidence="16">
    <location>
        <begin position="251"/>
        <end position="465"/>
    </location>
</feature>
<dbReference type="Pfam" id="PF00672">
    <property type="entry name" value="HAMP"/>
    <property type="match status" value="1"/>
</dbReference>
<dbReference type="PROSITE" id="PS50109">
    <property type="entry name" value="HIS_KIN"/>
    <property type="match status" value="1"/>
</dbReference>
<dbReference type="PROSITE" id="PS50885">
    <property type="entry name" value="HAMP"/>
    <property type="match status" value="1"/>
</dbReference>